<feature type="transmembrane region" description="Helical" evidence="9">
    <location>
        <begin position="1354"/>
        <end position="1377"/>
    </location>
</feature>
<dbReference type="InterPro" id="IPR036640">
    <property type="entry name" value="ABC1_TM_sf"/>
</dbReference>
<feature type="transmembrane region" description="Helical" evidence="9">
    <location>
        <begin position="114"/>
        <end position="143"/>
    </location>
</feature>
<dbReference type="EnsemblMetazoa" id="GPAI035908-RA">
    <property type="protein sequence ID" value="GPAI035908-PA"/>
    <property type="gene ID" value="GPAI035908"/>
</dbReference>
<feature type="transmembrane region" description="Helical" evidence="9">
    <location>
        <begin position="336"/>
        <end position="354"/>
    </location>
</feature>
<feature type="domain" description="ABC transmembrane type-1" evidence="11">
    <location>
        <begin position="1357"/>
        <end position="1655"/>
    </location>
</feature>
<dbReference type="Proteomes" id="UP000092445">
    <property type="component" value="Unassembled WGS sequence"/>
</dbReference>
<dbReference type="FunFam" id="3.40.50.300:FF:000251">
    <property type="entry name" value="ABC transporter B family member 19"/>
    <property type="match status" value="1"/>
</dbReference>
<dbReference type="CDD" id="cd03249">
    <property type="entry name" value="ABC_MTABC3_MDL1_MDL2"/>
    <property type="match status" value="4"/>
</dbReference>
<reference evidence="12" key="2">
    <citation type="submission" date="2020-05" db="UniProtKB">
        <authorList>
            <consortium name="EnsemblMetazoa"/>
        </authorList>
    </citation>
    <scope>IDENTIFICATION</scope>
    <source>
        <strain evidence="12">IAEA</strain>
    </source>
</reference>
<evidence type="ECO:0000256" key="6">
    <source>
        <dbReference type="ARBA" id="ARBA00022840"/>
    </source>
</evidence>
<feature type="transmembrane region" description="Helical" evidence="9">
    <location>
        <begin position="302"/>
        <end position="324"/>
    </location>
</feature>
<dbReference type="InterPro" id="IPR011527">
    <property type="entry name" value="ABC1_TM_dom"/>
</dbReference>
<feature type="transmembrane region" description="Helical" evidence="9">
    <location>
        <begin position="1613"/>
        <end position="1634"/>
    </location>
</feature>
<feature type="domain" description="ABC transporter" evidence="10">
    <location>
        <begin position="1713"/>
        <end position="1949"/>
    </location>
</feature>
<feature type="transmembrane region" description="Helical" evidence="9">
    <location>
        <begin position="2263"/>
        <end position="2285"/>
    </location>
</feature>
<feature type="domain" description="ABC transmembrane type-1" evidence="11">
    <location>
        <begin position="751"/>
        <end position="1037"/>
    </location>
</feature>
<feature type="transmembrane region" description="Helical" evidence="9">
    <location>
        <begin position="1646"/>
        <end position="1665"/>
    </location>
</feature>
<organism evidence="12 13">
    <name type="scientific">Glossina pallidipes</name>
    <name type="common">Tsetse fly</name>
    <dbReference type="NCBI Taxonomy" id="7398"/>
    <lineage>
        <taxon>Eukaryota</taxon>
        <taxon>Metazoa</taxon>
        <taxon>Ecdysozoa</taxon>
        <taxon>Arthropoda</taxon>
        <taxon>Hexapoda</taxon>
        <taxon>Insecta</taxon>
        <taxon>Pterygota</taxon>
        <taxon>Neoptera</taxon>
        <taxon>Endopterygota</taxon>
        <taxon>Diptera</taxon>
        <taxon>Brachycera</taxon>
        <taxon>Muscomorpha</taxon>
        <taxon>Hippoboscoidea</taxon>
        <taxon>Glossinidae</taxon>
        <taxon>Glossina</taxon>
    </lineage>
</organism>
<feature type="transmembrane region" description="Helical" evidence="9">
    <location>
        <begin position="864"/>
        <end position="888"/>
    </location>
</feature>
<dbReference type="InterPro" id="IPR017871">
    <property type="entry name" value="ABC_transporter-like_CS"/>
</dbReference>
<dbReference type="CDD" id="cd18577">
    <property type="entry name" value="ABC_6TM_Pgp_ABCB1_D1_like"/>
    <property type="match status" value="2"/>
</dbReference>
<feature type="domain" description="ABC transmembrane type-1" evidence="11">
    <location>
        <begin position="45"/>
        <end position="365"/>
    </location>
</feature>
<dbReference type="FunFam" id="3.40.50.300:FF:000916">
    <property type="entry name" value="ABC transporter B family member 9"/>
    <property type="match status" value="1"/>
</dbReference>
<feature type="transmembrane region" description="Helical" evidence="9">
    <location>
        <begin position="1530"/>
        <end position="1547"/>
    </location>
</feature>
<feature type="transmembrane region" description="Helical" evidence="9">
    <location>
        <begin position="790"/>
        <end position="816"/>
    </location>
</feature>
<dbReference type="Gene3D" id="1.20.1560.10">
    <property type="entry name" value="ABC transporter type 1, transmembrane domain"/>
    <property type="match status" value="2"/>
</dbReference>
<evidence type="ECO:0000256" key="4">
    <source>
        <dbReference type="ARBA" id="ARBA00022737"/>
    </source>
</evidence>
<dbReference type="InterPro" id="IPR039421">
    <property type="entry name" value="Type_1_exporter"/>
</dbReference>
<feature type="domain" description="ABC transmembrane type-1" evidence="11">
    <location>
        <begin position="2036"/>
        <end position="2323"/>
    </location>
</feature>
<dbReference type="GO" id="GO:0016887">
    <property type="term" value="F:ATP hydrolysis activity"/>
    <property type="evidence" value="ECO:0007669"/>
    <property type="project" value="InterPro"/>
</dbReference>
<dbReference type="Gene3D" id="3.40.50.300">
    <property type="entry name" value="P-loop containing nucleotide triphosphate hydrolases"/>
    <property type="match status" value="4"/>
</dbReference>
<feature type="transmembrane region" description="Helical" evidence="9">
    <location>
        <begin position="41"/>
        <end position="65"/>
    </location>
</feature>
<feature type="transmembrane region" description="Helical" evidence="9">
    <location>
        <begin position="746"/>
        <end position="770"/>
    </location>
</feature>
<feature type="transmembrane region" description="Helical" evidence="9">
    <location>
        <begin position="1505"/>
        <end position="1524"/>
    </location>
</feature>
<sequence>MEREDSSISKSSLDTPIAEGLEPSKPISFWRLYRFSTPYEIFLLFIGFLMSAVKALTLPAVVIVYSEFTAMLVDRTLRIGTSSKTYALPLFNGGKTLTNASIDENNRELYNDSISYGILLTLASLVMLISGVFSVDIFNLIALRQVTRMRMKLFQAVMRQDIGWHDLAVKQNFAQNMTDDIEKIRDGISEKVGHFLYLIIGFVITVALSFAYGWKLTLAVSVYIPLVILLNYFVAKFQCKLTTEEQESYASAGNLVEEILSSIRTVIAFGGEQKESERYDNFLIPARKASQRKGAFSGFSDAVLKSMLFLSCAGAFWYGVNLILNDRNVEDKEYTPAILMIAFFGIIIGADNIARTSPFLESFSMARGCASNIFQIIDALSKIDPMSSDGKILNYGLRGDVEFSDVFFRYPARPDVIVHRGLNIKVKAGTTVALVGSSGCGKSTCLQLLQRFYDPVFGSILLDELDIRKYNIQWLRSQMAVVGQEPVLFSGSIGTIFSYKFNKISFDLSFHEAENISHGKHDATQKEIEAAAKAAGVHEFISNLPESYKTIIGERGSQLSGGQKQRVAIARALIQNPKILLLDEATSALDYESEKLIQEALDFASKGRTTIVVSHRLSAIRGADKIVFINDGKVVEEGSHDDLMTLEGAYYRMVVATQLNMHDLKNHQVNEEGNSIDLGNNLSAYEKTFETNLINFDKNYKNSRQSEAAEAKLKGRLTHASNMLSERKPNFFVTFIRTLKIAKPEWCFLTLGAFCAIGFGFTYPAFSVAFGEFYAALADVDEEMALDRTAMLSFSCLGLGLITGLAGFLQTYLFNYSGVWLTTRMRSMTFKAMMRQEMAWYDEETNSVGSLSARLSGDAAGVQGAIGFPLSGLLQAFSNFVVGLTLSFYYSWKLALLCLSTCPIIVGSIIFEANFMTKSMLHEKQVLENACRIATEAITNIRTIAGLRREQQIIDKYNEEIRKVEILIRKKLRYRGIINSIGQAFLFFAYAVALCYGGVLVSEGKVPFQDIIKVSETLLYGSMMLAQSLAFAPAFTAALAAAHRLFQIIDRKPNIKSSLGPTKNTLAKQLNIYEGVRYNNIEFSYPTRPGIKILNDFNLEVLQGTTVGLVGHSGCGKSTCIQLIQRYYEPEEGSIFIDNDDIHTDMNLVSLRRKLGIVSQEPSLFERTIAENIAYGDNSRSVSMPEIIAAAKSANAHTFITSLPNGYDTKMGRHGTQLSGGQKQRIAIARALVRNPKVLLLDEATSALDLQSEQLVQQALDLACTGRTCIVIAHRLSTIQNADLICILQNGHIVEQGNHHQLIAKDGIYAKVFIKHPDIMEDTTHGKEVKTLRKEARKVGFFELYSYASLRDCVLLALAILAALLRSLVFPIVILVYGELIAMFIDRSLGTSSVTYFLPIFDGGKILINGTHEENMQELRNDAKAFGILCGLNTALMLLSGIIYVDLFNHVALNIIIRLRCKYFEATLRQDISWHDIAENQNFALTITDNMEKIRNGISETMGHFIQLLFDIIISIIISFVYGWRLTLTISIYIPITMIVNYVTSNYQSKLTASEQNAYAKAGSVVEEVLASIRTVVAFGGEKMEEKRYNNFLEPARRAGKLKGMFSGLNDSILKGMLFISSAAAFWYGAHFILDDRYKAPLDQEYTPAVLLVVICGIIVSADHISHTAPFLEAFAVARGSAVAIFEVIEAQSKIDPLAMHGKVLNYGFKGDIEFEDVFFCYPSRPESIVLRGFNLRIKKGETVALVGYSGSGKSTCIQLLQRFYDPIFGKLYLDNQDMRKYNVHWLRSNIAMVGQEPILFFGSIEENIRHGKMNATQKEIEEAANAAGAHEFIIDLPDGYNTLISERGVQLSGGQRQRIAIARALIQNPKILLLDEATSALDYHSEKVVQAALDTASKGRTTLVVSHRLSAIRYADRIVFIDKGRVVEDGTHENLMLQRGRYFDMVTAHEYDGIVDNEESDSNQLKQGDKDYDQATKYTMDRHRFSEGSLNKNTVNSFTRSSQDSRTLDNSGQTHYMKTFLRILKWSKPEWGFLLLGAVCSMLYGCTQPVLAIILADLFGSLSVAEPDEVLKRSSRTALISVIVGLTACITCLTQTYFFNLAGVWLTSRIRSITFQKVLNQDVGWFDRKENSVGAMSARLAGDACAVQGAIGFPLSNIIQAIANFICSFTIGFYYSWELALICLTTSPFMVAAILFEAKFTSQCTVKEKNILEETSRVATEAVAQICTVAALRRERDLIETYHKHLQKYRLQIKQRLRYRGVVNSLGMSIMFLGYAITLTYGGYMCADGLIKFESIVKISNSLLYGLFILAQSLAFTPAFHAAIISANRLYNIIDREPEIKSPDPKVFLHFTHDQLSKVKVIREGVNFQNVNFSYPARRCHKVLKNFNLEIMQGKTVALVGPSGSGKSTCLQLLLRYYDPNSGEIHIDQENIHQDISLNNLRSRLGVVSQEPSLFEKTIADNIAYGDTSRTVPMTEIVAAAKIANAHDFITALPMGYETCLGSRGTQLSGGQKQRIAIARALVRNPKILLLDEATSALDLQSERAVQQALSEACSGRTSIVIAHRLATVQNANLICVLRNGNIVEHGNHPQLLAQNGVYAKLYRSQPNMGYM</sequence>
<dbReference type="NCBIfam" id="NF007739">
    <property type="entry name" value="PRK10419.1"/>
    <property type="match status" value="4"/>
</dbReference>
<keyword evidence="8 9" id="KW-0472">Membrane</keyword>
<protein>
    <submittedName>
        <fullName evidence="12">Uncharacterized protein</fullName>
    </submittedName>
</protein>
<keyword evidence="4" id="KW-0677">Repeat</keyword>
<keyword evidence="7 9" id="KW-1133">Transmembrane helix</keyword>
<dbReference type="SMART" id="SM00382">
    <property type="entry name" value="AAA"/>
    <property type="match status" value="4"/>
</dbReference>
<comment type="subcellular location">
    <subcellularLocation>
        <location evidence="1">Membrane</location>
        <topology evidence="1">Multi-pass membrane protein</topology>
    </subcellularLocation>
</comment>
<dbReference type="Pfam" id="PF00005">
    <property type="entry name" value="ABC_tran"/>
    <property type="match status" value="4"/>
</dbReference>
<dbReference type="GO" id="GO:0005743">
    <property type="term" value="C:mitochondrial inner membrane"/>
    <property type="evidence" value="ECO:0007669"/>
    <property type="project" value="TreeGrafter"/>
</dbReference>
<dbReference type="VEuPathDB" id="VectorBase:GPAI035908"/>
<dbReference type="InterPro" id="IPR003439">
    <property type="entry name" value="ABC_transporter-like_ATP-bd"/>
</dbReference>
<dbReference type="PANTHER" id="PTHR43394:SF27">
    <property type="entry name" value="ATP-DEPENDENT TRANSLOCASE ABCB1-LIKE"/>
    <property type="match status" value="1"/>
</dbReference>
<dbReference type="GO" id="GO:0015421">
    <property type="term" value="F:ABC-type oligopeptide transporter activity"/>
    <property type="evidence" value="ECO:0007669"/>
    <property type="project" value="TreeGrafter"/>
</dbReference>
<dbReference type="GO" id="GO:0090374">
    <property type="term" value="P:oligopeptide export from mitochondrion"/>
    <property type="evidence" value="ECO:0007669"/>
    <property type="project" value="TreeGrafter"/>
</dbReference>
<dbReference type="PROSITE" id="PS50893">
    <property type="entry name" value="ABC_TRANSPORTER_2"/>
    <property type="match status" value="4"/>
</dbReference>
<dbReference type="STRING" id="7398.A0A1B0A6L2"/>
<dbReference type="InterPro" id="IPR027417">
    <property type="entry name" value="P-loop_NTPase"/>
</dbReference>
<dbReference type="InterPro" id="IPR003593">
    <property type="entry name" value="AAA+_ATPase"/>
</dbReference>
<keyword evidence="13" id="KW-1185">Reference proteome</keyword>
<evidence type="ECO:0000256" key="5">
    <source>
        <dbReference type="ARBA" id="ARBA00022741"/>
    </source>
</evidence>
<feature type="transmembrane region" description="Helical" evidence="9">
    <location>
        <begin position="195"/>
        <end position="212"/>
    </location>
</feature>
<evidence type="ECO:0000256" key="1">
    <source>
        <dbReference type="ARBA" id="ARBA00004141"/>
    </source>
</evidence>
<reference evidence="13" key="1">
    <citation type="submission" date="2014-03" db="EMBL/GenBank/DDBJ databases">
        <authorList>
            <person name="Aksoy S."/>
            <person name="Warren W."/>
            <person name="Wilson R.K."/>
        </authorList>
    </citation>
    <scope>NUCLEOTIDE SEQUENCE [LARGE SCALE GENOMIC DNA]</scope>
    <source>
        <strain evidence="13">IAEA</strain>
    </source>
</reference>
<feature type="transmembrane region" description="Helical" evidence="9">
    <location>
        <begin position="218"/>
        <end position="235"/>
    </location>
</feature>
<comment type="similarity">
    <text evidence="2">Belongs to the ABC transporter superfamily. ABCB family. Multidrug resistance exporter (TC 3.A.1.201) subfamily.</text>
</comment>
<name>A0A1B0A6L2_GLOPL</name>
<proteinExistence type="inferred from homology"/>
<dbReference type="PROSITE" id="PS50929">
    <property type="entry name" value="ABC_TM1F"/>
    <property type="match status" value="4"/>
</dbReference>
<feature type="transmembrane region" description="Helical" evidence="9">
    <location>
        <begin position="977"/>
        <end position="999"/>
    </location>
</feature>
<keyword evidence="6" id="KW-0067">ATP-binding</keyword>
<evidence type="ECO:0000256" key="7">
    <source>
        <dbReference type="ARBA" id="ARBA00022989"/>
    </source>
</evidence>
<feature type="transmembrane region" description="Helical" evidence="9">
    <location>
        <begin position="1425"/>
        <end position="1448"/>
    </location>
</feature>
<evidence type="ECO:0000256" key="9">
    <source>
        <dbReference type="SAM" id="Phobius"/>
    </source>
</evidence>
<keyword evidence="3 9" id="KW-0812">Transmembrane</keyword>
<feature type="transmembrane region" description="Helical" evidence="9">
    <location>
        <begin position="1019"/>
        <end position="1042"/>
    </location>
</feature>
<accession>A0A1B0A6L2</accession>
<feature type="domain" description="ABC transporter" evidence="10">
    <location>
        <begin position="2367"/>
        <end position="2606"/>
    </location>
</feature>
<evidence type="ECO:0000256" key="2">
    <source>
        <dbReference type="ARBA" id="ARBA00007577"/>
    </source>
</evidence>
<keyword evidence="5" id="KW-0547">Nucleotide-binding</keyword>
<dbReference type="Pfam" id="PF00664">
    <property type="entry name" value="ABC_membrane"/>
    <property type="match status" value="4"/>
</dbReference>
<dbReference type="PANTHER" id="PTHR43394">
    <property type="entry name" value="ATP-DEPENDENT PERMEASE MDL1, MITOCHONDRIAL"/>
    <property type="match status" value="1"/>
</dbReference>
<feature type="transmembrane region" description="Helical" evidence="9">
    <location>
        <begin position="2305"/>
        <end position="2328"/>
    </location>
</feature>
<dbReference type="NCBIfam" id="NF010167">
    <property type="entry name" value="PRK13648.1"/>
    <property type="match status" value="4"/>
</dbReference>
<feature type="transmembrane region" description="Helical" evidence="9">
    <location>
        <begin position="2080"/>
        <end position="2108"/>
    </location>
</feature>
<feature type="domain" description="ABC transporter" evidence="10">
    <location>
        <begin position="401"/>
        <end position="656"/>
    </location>
</feature>
<dbReference type="SUPFAM" id="SSF52540">
    <property type="entry name" value="P-loop containing nucleoside triphosphate hydrolases"/>
    <property type="match status" value="4"/>
</dbReference>
<evidence type="ECO:0000313" key="13">
    <source>
        <dbReference type="Proteomes" id="UP000092445"/>
    </source>
</evidence>
<dbReference type="FunFam" id="3.40.50.300:FF:001370">
    <property type="entry name" value="p-GlycoProtein related"/>
    <property type="match status" value="2"/>
</dbReference>
<dbReference type="GO" id="GO:0009636">
    <property type="term" value="P:response to toxic substance"/>
    <property type="evidence" value="ECO:0007669"/>
    <property type="project" value="UniProtKB-ARBA"/>
</dbReference>
<feature type="domain" description="ABC transporter" evidence="10">
    <location>
        <begin position="1076"/>
        <end position="1315"/>
    </location>
</feature>
<feature type="transmembrane region" description="Helical" evidence="9">
    <location>
        <begin position="894"/>
        <end position="915"/>
    </location>
</feature>
<dbReference type="PROSITE" id="PS00211">
    <property type="entry name" value="ABC_TRANSPORTER_1"/>
    <property type="match status" value="4"/>
</dbReference>
<evidence type="ECO:0000256" key="3">
    <source>
        <dbReference type="ARBA" id="ARBA00022692"/>
    </source>
</evidence>
<feature type="transmembrane region" description="Helical" evidence="9">
    <location>
        <begin position="2032"/>
        <end position="2060"/>
    </location>
</feature>
<evidence type="ECO:0000259" key="11">
    <source>
        <dbReference type="PROSITE" id="PS50929"/>
    </source>
</evidence>
<evidence type="ECO:0000313" key="12">
    <source>
        <dbReference type="EnsemblMetazoa" id="GPAI035908-PA"/>
    </source>
</evidence>
<evidence type="ECO:0000256" key="8">
    <source>
        <dbReference type="ARBA" id="ARBA00023136"/>
    </source>
</evidence>
<dbReference type="SUPFAM" id="SSF90123">
    <property type="entry name" value="ABC transporter transmembrane region"/>
    <property type="match status" value="4"/>
</dbReference>
<evidence type="ECO:0000259" key="10">
    <source>
        <dbReference type="PROSITE" id="PS50893"/>
    </source>
</evidence>
<dbReference type="GO" id="GO:0005524">
    <property type="term" value="F:ATP binding"/>
    <property type="evidence" value="ECO:0007669"/>
    <property type="project" value="UniProtKB-KW"/>
</dbReference>
<dbReference type="CDD" id="cd18578">
    <property type="entry name" value="ABC_6TM_Pgp_ABCB1_D2_like"/>
    <property type="match status" value="2"/>
</dbReference>